<dbReference type="Proteomes" id="UP000076871">
    <property type="component" value="Unassembled WGS sequence"/>
</dbReference>
<gene>
    <name evidence="1" type="ORF">LAESUDRAFT_719104</name>
</gene>
<evidence type="ECO:0000313" key="1">
    <source>
        <dbReference type="EMBL" id="KZT12795.1"/>
    </source>
</evidence>
<protein>
    <submittedName>
        <fullName evidence="1">Uncharacterized protein</fullName>
    </submittedName>
</protein>
<dbReference type="GeneID" id="63824595"/>
<name>A0A165IA73_9APHY</name>
<organism evidence="1 2">
    <name type="scientific">Laetiporus sulphureus 93-53</name>
    <dbReference type="NCBI Taxonomy" id="1314785"/>
    <lineage>
        <taxon>Eukaryota</taxon>
        <taxon>Fungi</taxon>
        <taxon>Dikarya</taxon>
        <taxon>Basidiomycota</taxon>
        <taxon>Agaricomycotina</taxon>
        <taxon>Agaricomycetes</taxon>
        <taxon>Polyporales</taxon>
        <taxon>Laetiporus</taxon>
    </lineage>
</organism>
<dbReference type="OrthoDB" id="2717443at2759"/>
<evidence type="ECO:0000313" key="2">
    <source>
        <dbReference type="Proteomes" id="UP000076871"/>
    </source>
</evidence>
<keyword evidence="2" id="KW-1185">Reference proteome</keyword>
<reference evidence="1 2" key="1">
    <citation type="journal article" date="2016" name="Mol. Biol. Evol.">
        <title>Comparative Genomics of Early-Diverging Mushroom-Forming Fungi Provides Insights into the Origins of Lignocellulose Decay Capabilities.</title>
        <authorList>
            <person name="Nagy L.G."/>
            <person name="Riley R."/>
            <person name="Tritt A."/>
            <person name="Adam C."/>
            <person name="Daum C."/>
            <person name="Floudas D."/>
            <person name="Sun H."/>
            <person name="Yadav J.S."/>
            <person name="Pangilinan J."/>
            <person name="Larsson K.H."/>
            <person name="Matsuura K."/>
            <person name="Barry K."/>
            <person name="Labutti K."/>
            <person name="Kuo R."/>
            <person name="Ohm R.A."/>
            <person name="Bhattacharya S.S."/>
            <person name="Shirouzu T."/>
            <person name="Yoshinaga Y."/>
            <person name="Martin F.M."/>
            <person name="Grigoriev I.V."/>
            <person name="Hibbett D.S."/>
        </authorList>
    </citation>
    <scope>NUCLEOTIDE SEQUENCE [LARGE SCALE GENOMIC DNA]</scope>
    <source>
        <strain evidence="1 2">93-53</strain>
    </source>
</reference>
<dbReference type="AlphaFoldDB" id="A0A165IA73"/>
<dbReference type="EMBL" id="KV427605">
    <property type="protein sequence ID" value="KZT12795.1"/>
    <property type="molecule type" value="Genomic_DNA"/>
</dbReference>
<proteinExistence type="predicted"/>
<dbReference type="InParanoid" id="A0A165IA73"/>
<accession>A0A165IA73</accession>
<dbReference type="RefSeq" id="XP_040770305.1">
    <property type="nucleotide sequence ID" value="XM_040907566.1"/>
</dbReference>
<sequence>MPVSLVAVRAPYLLLFSGVQAAVWGWLYTQTQSPRMMRGFTSHYHASKGFVEPSLAHSPDDWRFVVLYCSGELGPN</sequence>